<evidence type="ECO:0000313" key="2">
    <source>
        <dbReference type="EMBL" id="BET26267.1"/>
    </source>
</evidence>
<dbReference type="InterPro" id="IPR004045">
    <property type="entry name" value="Glutathione_S-Trfase_N"/>
</dbReference>
<dbReference type="Pfam" id="PF13417">
    <property type="entry name" value="GST_N_3"/>
    <property type="match status" value="1"/>
</dbReference>
<dbReference type="PANTHER" id="PTHR12289">
    <property type="entry name" value="METAXIN RELATED"/>
    <property type="match status" value="1"/>
</dbReference>
<reference evidence="2 3" key="1">
    <citation type="submission" date="2023-10" db="EMBL/GenBank/DDBJ databases">
        <title>Complete Genome Sequence of Limnobacter thiooxidans CS-K2T, Isolated from freshwater lake sediments in Bavaria, Germany.</title>
        <authorList>
            <person name="Naruki M."/>
            <person name="Watanabe A."/>
            <person name="Warashina T."/>
            <person name="Morita T."/>
            <person name="Arakawa K."/>
        </authorList>
    </citation>
    <scope>NUCLEOTIDE SEQUENCE [LARGE SCALE GENOMIC DNA]</scope>
    <source>
        <strain evidence="2 3">CS-K2</strain>
    </source>
</reference>
<dbReference type="EMBL" id="AP028947">
    <property type="protein sequence ID" value="BET26267.1"/>
    <property type="molecule type" value="Genomic_DNA"/>
</dbReference>
<keyword evidence="3" id="KW-1185">Reference proteome</keyword>
<dbReference type="InterPro" id="IPR050931">
    <property type="entry name" value="Mito_Protein_Transport_Metaxin"/>
</dbReference>
<feature type="domain" description="GST N-terminal" evidence="1">
    <location>
        <begin position="10"/>
        <end position="81"/>
    </location>
</feature>
<dbReference type="KEGG" id="lto:RGQ30_17680"/>
<dbReference type="RefSeq" id="WP_130556247.1">
    <property type="nucleotide sequence ID" value="NZ_AP028947.1"/>
</dbReference>
<name>A0AA86IZ35_9BURK</name>
<sequence>MEQPKVLKVHGLDLSYFTGKLEAYLRNKGLPYELIEMDTRDFKRCGKATGVAQMPQVEWANGQWLSDTTLIIEFLETLHTQSSVLPEKPALRFMAKLLEDFGDEWLWRPALYYRWANSQDARLMSHRLADGMMSDVPLPFFMRRWAILNRQRFFFLWQDGVRPGTAKRVEGHFLETLDALENILKKTPFVLGHKPSLADYGLYGSMFRHFFCDPTPARIMRLRAPAVHEWVARLWNTRLENYADVAFENDIPAALVPLMNIVTGEFFPYMLANEKAIENRQSRFEFNSKGTLFKLPVQRYRAWRFQRLRTRYQALDQSTQAELNAHFPELAAQLNKPILTPIECRIAGLPISSPSKMKGRTW</sequence>
<dbReference type="InterPro" id="IPR036282">
    <property type="entry name" value="Glutathione-S-Trfase_C_sf"/>
</dbReference>
<dbReference type="Gene3D" id="3.40.30.10">
    <property type="entry name" value="Glutaredoxin"/>
    <property type="match status" value="1"/>
</dbReference>
<dbReference type="CDD" id="cd00299">
    <property type="entry name" value="GST_C_family"/>
    <property type="match status" value="1"/>
</dbReference>
<dbReference type="PANTHER" id="PTHR12289:SF67">
    <property type="match status" value="1"/>
</dbReference>
<organism evidence="2 3">
    <name type="scientific">Limnobacter thiooxidans</name>
    <dbReference type="NCBI Taxonomy" id="131080"/>
    <lineage>
        <taxon>Bacteria</taxon>
        <taxon>Pseudomonadati</taxon>
        <taxon>Pseudomonadota</taxon>
        <taxon>Betaproteobacteria</taxon>
        <taxon>Burkholderiales</taxon>
        <taxon>Burkholderiaceae</taxon>
        <taxon>Limnobacter</taxon>
    </lineage>
</organism>
<dbReference type="AlphaFoldDB" id="A0AA86IZ35"/>
<accession>A0AA86IZ35</accession>
<dbReference type="Proteomes" id="UP001329151">
    <property type="component" value="Chromosome"/>
</dbReference>
<dbReference type="SUPFAM" id="SSF47616">
    <property type="entry name" value="GST C-terminal domain-like"/>
    <property type="match status" value="1"/>
</dbReference>
<dbReference type="SUPFAM" id="SSF52833">
    <property type="entry name" value="Thioredoxin-like"/>
    <property type="match status" value="1"/>
</dbReference>
<evidence type="ECO:0000259" key="1">
    <source>
        <dbReference type="Pfam" id="PF13417"/>
    </source>
</evidence>
<dbReference type="Gene3D" id="1.20.1050.10">
    <property type="match status" value="2"/>
</dbReference>
<proteinExistence type="predicted"/>
<gene>
    <name evidence="2" type="ORF">RGQ30_17680</name>
</gene>
<protein>
    <recommendedName>
        <fullName evidence="1">GST N-terminal domain-containing protein</fullName>
    </recommendedName>
</protein>
<dbReference type="InterPro" id="IPR036249">
    <property type="entry name" value="Thioredoxin-like_sf"/>
</dbReference>
<dbReference type="GO" id="GO:0005737">
    <property type="term" value="C:cytoplasm"/>
    <property type="evidence" value="ECO:0007669"/>
    <property type="project" value="TreeGrafter"/>
</dbReference>
<dbReference type="Pfam" id="PF13410">
    <property type="entry name" value="GST_C_2"/>
    <property type="match status" value="1"/>
</dbReference>
<evidence type="ECO:0000313" key="3">
    <source>
        <dbReference type="Proteomes" id="UP001329151"/>
    </source>
</evidence>